<evidence type="ECO:0000256" key="1">
    <source>
        <dbReference type="SAM" id="MobiDB-lite"/>
    </source>
</evidence>
<dbReference type="EMBL" id="BAAARV010000019">
    <property type="protein sequence ID" value="GAA2339086.1"/>
    <property type="molecule type" value="Genomic_DNA"/>
</dbReference>
<protein>
    <recommendedName>
        <fullName evidence="4">PLD phosphodiesterase domain-containing protein</fullName>
    </recommendedName>
</protein>
<keyword evidence="3" id="KW-1185">Reference proteome</keyword>
<organism evidence="2 3">
    <name type="scientific">Dactylosporangium salmoneum</name>
    <dbReference type="NCBI Taxonomy" id="53361"/>
    <lineage>
        <taxon>Bacteria</taxon>
        <taxon>Bacillati</taxon>
        <taxon>Actinomycetota</taxon>
        <taxon>Actinomycetes</taxon>
        <taxon>Micromonosporales</taxon>
        <taxon>Micromonosporaceae</taxon>
        <taxon>Dactylosporangium</taxon>
    </lineage>
</organism>
<evidence type="ECO:0000313" key="3">
    <source>
        <dbReference type="Proteomes" id="UP001501444"/>
    </source>
</evidence>
<gene>
    <name evidence="2" type="ORF">GCM10010170_020980</name>
</gene>
<evidence type="ECO:0000313" key="2">
    <source>
        <dbReference type="EMBL" id="GAA2339086.1"/>
    </source>
</evidence>
<reference evidence="3" key="1">
    <citation type="journal article" date="2019" name="Int. J. Syst. Evol. Microbiol.">
        <title>The Global Catalogue of Microorganisms (GCM) 10K type strain sequencing project: providing services to taxonomists for standard genome sequencing and annotation.</title>
        <authorList>
            <consortium name="The Broad Institute Genomics Platform"/>
            <consortium name="The Broad Institute Genome Sequencing Center for Infectious Disease"/>
            <person name="Wu L."/>
            <person name="Ma J."/>
        </authorList>
    </citation>
    <scope>NUCLEOTIDE SEQUENCE [LARGE SCALE GENOMIC DNA]</scope>
    <source>
        <strain evidence="3">JCM 3272</strain>
    </source>
</reference>
<dbReference type="Gene3D" id="3.30.870.10">
    <property type="entry name" value="Endonuclease Chain A"/>
    <property type="match status" value="1"/>
</dbReference>
<proteinExistence type="predicted"/>
<dbReference type="RefSeq" id="WP_344612108.1">
    <property type="nucleotide sequence ID" value="NZ_BAAARV010000019.1"/>
</dbReference>
<accession>A0ABP5SUK6</accession>
<comment type="caution">
    <text evidence="2">The sequence shown here is derived from an EMBL/GenBank/DDBJ whole genome shotgun (WGS) entry which is preliminary data.</text>
</comment>
<dbReference type="CDD" id="cd09117">
    <property type="entry name" value="PLDc_Bfil_DEXD_like"/>
    <property type="match status" value="1"/>
</dbReference>
<evidence type="ECO:0008006" key="4">
    <source>
        <dbReference type="Google" id="ProtNLM"/>
    </source>
</evidence>
<name>A0ABP5SUK6_9ACTN</name>
<feature type="region of interest" description="Disordered" evidence="1">
    <location>
        <begin position="474"/>
        <end position="494"/>
    </location>
</feature>
<dbReference type="Proteomes" id="UP001501444">
    <property type="component" value="Unassembled WGS sequence"/>
</dbReference>
<sequence length="875" mass="95181">MSEVTNAVRSPLTLLERWRDRVDRAPLREMLIIGYTVDLGFLEKFATPTARGLGARITVLGDADQAVHDPVDVRRAGMAYQHGHAVCDRAFHPKLVVFTGDDDAVLAVGSGNPTMSGWGHNHELWVTARGSRQTGPQLMIDVAEWLHDLPTVVPVASWIADTLRHVANQIRPSSVDERWSAFRAFGNLHQPLLERVPGGQVDELRLAAPFYDPKAEAVRALVQRTGPRAVRIAVQPSVAQFNGDALVRAAASTERQEFRLIGRGRARHGKLIEWDAGGVTVGMTGSANITVSALLMSTVQGGNCELVVVAPHATPLLPDGDPHPDTELRTLASVPPTPSASSGPAPVVLGCALVDCTLLVELAVALDHRVAIETSPSAAPGTWQEVGAVPHGQRTARFLVPEETGGAVRAFIDVDGERRESAVVFVTDPVRCRPRRDTADVPRLAHTYQPDELFTDPSIAQRFTTDFARLVELAAPAPGSPGRDRPRRADAPPADRWADYLEECDRRLGPALAGLIFPLRAAVEHTPAAGWSIDDIDESEVTEGEDESVLDDLDEDTAARQAPAVRPDERRRYRRFAAQWAASATGPRSREADRSTLPAVDLRMTVVALYLTLLAAGVWREEEHEDWRRDLRWLIWSLVPDDQMLDELPAEAFAHLYALLAVAMTTLRHNTALHGGRTADVLATEAWRDAAEWVAEVDIQLAEQRLFPATQPFAILADARGLWDTVLLARSTKQDPHVEARTTLADAGIAVRLDGNVWWVEGDGSAYRNAARAVTELSRASGHAVAVARNKRHTVLIALAGSTMVLADSQARVWRLYELSSTRTPLSLTVGIPAAPPGGRTTPLSAATPAEVHRLNQLAGVDLPAVVRRIWTPSP</sequence>